<dbReference type="Gene3D" id="3.40.50.150">
    <property type="entry name" value="Vaccinia Virus protein VP39"/>
    <property type="match status" value="1"/>
</dbReference>
<evidence type="ECO:0000259" key="3">
    <source>
        <dbReference type="Pfam" id="PF08241"/>
    </source>
</evidence>
<dbReference type="PANTHER" id="PTHR44068:SF11">
    <property type="entry name" value="GERANYL DIPHOSPHATE 2-C-METHYLTRANSFERASE"/>
    <property type="match status" value="1"/>
</dbReference>
<keyword evidence="4" id="KW-0489">Methyltransferase</keyword>
<evidence type="ECO:0000313" key="5">
    <source>
        <dbReference type="Proteomes" id="UP000269692"/>
    </source>
</evidence>
<comment type="caution">
    <text evidence="4">The sequence shown here is derived from an EMBL/GenBank/DDBJ whole genome shotgun (WGS) entry which is preliminary data.</text>
</comment>
<keyword evidence="5" id="KW-1185">Reference proteome</keyword>
<dbReference type="GO" id="GO:0032259">
    <property type="term" value="P:methylation"/>
    <property type="evidence" value="ECO:0007669"/>
    <property type="project" value="UniProtKB-KW"/>
</dbReference>
<dbReference type="CDD" id="cd02440">
    <property type="entry name" value="AdoMet_MTases"/>
    <property type="match status" value="1"/>
</dbReference>
<accession>A0A3L7AKT1</accession>
<proteinExistence type="predicted"/>
<evidence type="ECO:0000256" key="1">
    <source>
        <dbReference type="ARBA" id="ARBA00022679"/>
    </source>
</evidence>
<evidence type="ECO:0000256" key="2">
    <source>
        <dbReference type="SAM" id="MobiDB-lite"/>
    </source>
</evidence>
<protein>
    <submittedName>
        <fullName evidence="4">Class I SAM-dependent methyltransferase</fullName>
    </submittedName>
</protein>
<keyword evidence="1 4" id="KW-0808">Transferase</keyword>
<feature type="domain" description="Methyltransferase type 11" evidence="3">
    <location>
        <begin position="63"/>
        <end position="155"/>
    </location>
</feature>
<name>A0A3L7AKT1_9HYPH</name>
<dbReference type="EMBL" id="RCTF01000002">
    <property type="protein sequence ID" value="RLP81136.1"/>
    <property type="molecule type" value="Genomic_DNA"/>
</dbReference>
<sequence>MTMAFQATNARAQREKDAHNEGLKRGTYNSVFAHTRVLYDRKRLELLQGLFRGREDGSFLEIGSASWIAWIANNGVRPKSLTCINISEVELEKGVSSAERSEVKPQFRIMDANALEFADGTFDVVYGGGILHHLDFEKAVDEVYRVLKPGGIMVFQEPLDLNPIGWVVRWATPAARTPDERPLRFKELNYLRSKFDTTFHHEQFTSVPLGVLSRFIFKDADNPLTRTAFALDEKIVRAAPFVGNIYRHVLIVGRKSAH</sequence>
<dbReference type="PANTHER" id="PTHR44068">
    <property type="entry name" value="ZGC:194242"/>
    <property type="match status" value="1"/>
</dbReference>
<dbReference type="InterPro" id="IPR050447">
    <property type="entry name" value="Erg6_SMT_methyltransf"/>
</dbReference>
<dbReference type="Proteomes" id="UP000269692">
    <property type="component" value="Unassembled WGS sequence"/>
</dbReference>
<reference evidence="4 5" key="1">
    <citation type="submission" date="2018-10" db="EMBL/GenBank/DDBJ databases">
        <title>Xanthobacter tagetidis genome sequencing and assembly.</title>
        <authorList>
            <person name="Maclea K.S."/>
            <person name="Goen A.E."/>
            <person name="Fatima S.A."/>
        </authorList>
    </citation>
    <scope>NUCLEOTIDE SEQUENCE [LARGE SCALE GENOMIC DNA]</scope>
    <source>
        <strain evidence="4 5">ATCC 700314</strain>
    </source>
</reference>
<dbReference type="OrthoDB" id="1853779at2"/>
<evidence type="ECO:0000313" key="4">
    <source>
        <dbReference type="EMBL" id="RLP81136.1"/>
    </source>
</evidence>
<dbReference type="SUPFAM" id="SSF53335">
    <property type="entry name" value="S-adenosyl-L-methionine-dependent methyltransferases"/>
    <property type="match status" value="1"/>
</dbReference>
<gene>
    <name evidence="4" type="ORF">D9R14_03855</name>
</gene>
<organism evidence="4 5">
    <name type="scientific">Xanthobacter tagetidis</name>
    <dbReference type="NCBI Taxonomy" id="60216"/>
    <lineage>
        <taxon>Bacteria</taxon>
        <taxon>Pseudomonadati</taxon>
        <taxon>Pseudomonadota</taxon>
        <taxon>Alphaproteobacteria</taxon>
        <taxon>Hyphomicrobiales</taxon>
        <taxon>Xanthobacteraceae</taxon>
        <taxon>Xanthobacter</taxon>
    </lineage>
</organism>
<dbReference type="Pfam" id="PF08241">
    <property type="entry name" value="Methyltransf_11"/>
    <property type="match status" value="1"/>
</dbReference>
<feature type="region of interest" description="Disordered" evidence="2">
    <location>
        <begin position="1"/>
        <end position="20"/>
    </location>
</feature>
<dbReference type="InterPro" id="IPR013216">
    <property type="entry name" value="Methyltransf_11"/>
</dbReference>
<dbReference type="AlphaFoldDB" id="A0A3L7AKT1"/>
<dbReference type="InterPro" id="IPR029063">
    <property type="entry name" value="SAM-dependent_MTases_sf"/>
</dbReference>
<dbReference type="RefSeq" id="WP_121621988.1">
    <property type="nucleotide sequence ID" value="NZ_JACIIW010000003.1"/>
</dbReference>
<feature type="compositionally biased region" description="Polar residues" evidence="2">
    <location>
        <begin position="1"/>
        <end position="11"/>
    </location>
</feature>
<dbReference type="GO" id="GO:0008757">
    <property type="term" value="F:S-adenosylmethionine-dependent methyltransferase activity"/>
    <property type="evidence" value="ECO:0007669"/>
    <property type="project" value="InterPro"/>
</dbReference>